<dbReference type="GeneID" id="118423743"/>
<dbReference type="PANTHER" id="PTHR36695:SF12">
    <property type="entry name" value="AGAP008648-PA"/>
    <property type="match status" value="1"/>
</dbReference>
<proteinExistence type="predicted"/>
<reference evidence="3" key="1">
    <citation type="journal article" date="2020" name="Nat. Ecol. Evol.">
        <title>Deeply conserved synteny resolves early events in vertebrate evolution.</title>
        <authorList>
            <person name="Simakov O."/>
            <person name="Marletaz F."/>
            <person name="Yue J.X."/>
            <person name="O'Connell B."/>
            <person name="Jenkins J."/>
            <person name="Brandt A."/>
            <person name="Calef R."/>
            <person name="Tung C.H."/>
            <person name="Huang T.K."/>
            <person name="Schmutz J."/>
            <person name="Satoh N."/>
            <person name="Yu J.K."/>
            <person name="Putnam N.H."/>
            <person name="Green R.E."/>
            <person name="Rokhsar D.S."/>
        </authorList>
    </citation>
    <scope>NUCLEOTIDE SEQUENCE [LARGE SCALE GENOMIC DNA]</scope>
    <source>
        <strain evidence="3">S238N-H82</strain>
    </source>
</reference>
<evidence type="ECO:0000259" key="2">
    <source>
        <dbReference type="Pfam" id="PF12248"/>
    </source>
</evidence>
<evidence type="ECO:0000256" key="1">
    <source>
        <dbReference type="SAM" id="SignalP"/>
    </source>
</evidence>
<dbReference type="InterPro" id="IPR022041">
    <property type="entry name" value="Methyltransf_FA"/>
</dbReference>
<dbReference type="RefSeq" id="XP_035687840.1">
    <property type="nucleotide sequence ID" value="XM_035831947.1"/>
</dbReference>
<organism evidence="3 4">
    <name type="scientific">Branchiostoma floridae</name>
    <name type="common">Florida lancelet</name>
    <name type="synonym">Amphioxus</name>
    <dbReference type="NCBI Taxonomy" id="7739"/>
    <lineage>
        <taxon>Eukaryota</taxon>
        <taxon>Metazoa</taxon>
        <taxon>Chordata</taxon>
        <taxon>Cephalochordata</taxon>
        <taxon>Leptocardii</taxon>
        <taxon>Amphioxiformes</taxon>
        <taxon>Branchiostomatidae</taxon>
        <taxon>Branchiostoma</taxon>
    </lineage>
</organism>
<reference evidence="4" key="2">
    <citation type="submission" date="2025-08" db="UniProtKB">
        <authorList>
            <consortium name="RefSeq"/>
        </authorList>
    </citation>
    <scope>IDENTIFICATION</scope>
    <source>
        <strain evidence="4">S238N-H82</strain>
        <tissue evidence="4">Testes</tissue>
    </source>
</reference>
<dbReference type="OMA" id="FKPGVFR"/>
<dbReference type="Proteomes" id="UP000001554">
    <property type="component" value="Chromosome 10"/>
</dbReference>
<name>A0A9J7LT84_BRAFL</name>
<evidence type="ECO:0000313" key="4">
    <source>
        <dbReference type="RefSeq" id="XP_035687840.1"/>
    </source>
</evidence>
<gene>
    <name evidence="4" type="primary">LOC118423743</name>
</gene>
<accession>A0A9J7LT84</accession>
<keyword evidence="1" id="KW-0732">Signal</keyword>
<dbReference type="PANTHER" id="PTHR36695">
    <property type="entry name" value="AGAP008648-PA"/>
    <property type="match status" value="1"/>
</dbReference>
<dbReference type="Pfam" id="PF12248">
    <property type="entry name" value="Methyltransf_FA"/>
    <property type="match status" value="1"/>
</dbReference>
<dbReference type="OrthoDB" id="10062358at2759"/>
<feature type="signal peptide" evidence="1">
    <location>
        <begin position="1"/>
        <end position="19"/>
    </location>
</feature>
<feature type="chain" id="PRO_5039898807" evidence="1">
    <location>
        <begin position="20"/>
        <end position="426"/>
    </location>
</feature>
<dbReference type="KEGG" id="bfo:118423743"/>
<keyword evidence="3" id="KW-1185">Reference proteome</keyword>
<evidence type="ECO:0000313" key="3">
    <source>
        <dbReference type="Proteomes" id="UP000001554"/>
    </source>
</evidence>
<sequence length="426" mass="46858">MKVASALIYVMTVWLLSLATPSQTAKYAYSTVKDPVCTTGLLSGAELLSRGKTRTQLEHQVQSLKKEKDMLLERVCKASSKTEATAGTPSEISTLQDLVNSIVSIVESSDDIEGTSADTASCPTYDVVDTTTEKVCAYGVATGKELFSIGEDTKALEMARDKLLAEMSALKESNKCPGKNGYTVGNETRRRIREAVHAFVKRPSPTCPHVSANSVDLDPSATIPADTANSVDLDPSATIPIDTANGGDLNPSATIHIVTADKIEILNPSAILHPADDNSGDLDPEKVTCHDSVDTTGRNSFWNQPPLTSPFVFDIKTEGRIYIRLSAENNGLPDMYRINSYPWGPKIYRRTKGKWIAKVHVRTQEIWDVNDFLRLWVRWSDDGFIGLYRGGRPDPVINWTDPNPLPIRHVGYSTVFKPGVFRFNCY</sequence>
<feature type="domain" description="Farnesoic acid O-methyl transferase" evidence="2">
    <location>
        <begin position="310"/>
        <end position="425"/>
    </location>
</feature>
<dbReference type="AlphaFoldDB" id="A0A9J7LT84"/>
<protein>
    <submittedName>
        <fullName evidence="4">Uncharacterized protein LOC118423743</fullName>
    </submittedName>
</protein>